<feature type="chain" id="PRO_5043945360" evidence="6">
    <location>
        <begin position="23"/>
        <end position="621"/>
    </location>
</feature>
<sequence length="621" mass="67840">MLNLVGALVWANLLLFIASVCAIPTHEVAPLWRGIHGRTLAVMKQEGGLLARGLSVLQGRFPDMSPKLTDEQKILSVSLYEHARGTQAKYTQYVSTSISPEIAQEFALSGNPDEIRYLFKTYPGSSAIDLNESIGTKSPFPHQKEFSVPGIVPWNRIEGWYELPAGKKILEEIGDDPLKLKIDPSAKFVKNPDFKEEFRLQKPGGPQPQLAGIPDNQKFYPKKYDPKLTKNFEEFVVKAELDVPNYKGFSGLGQTPDISAPKNGAGDKKNDGGKGPSKGIKCGPKRDLCPPGMIPEEPTPNRPRPDIDPETSRNKKPGGLKSIVMERFGGVAFNLAWMASNCMAIDNLPATTSVPIEEPKQKTLWEKVLSLKDVPVLFWGSIQKLWAEENVVAFKKSFEDLKKAFSEVPDAVKKGMSDLTNVDNVDAFKKSFGDLKTQVGQLPEAVKAGAKDLANPEHFAAFEKSVADLGQAVGEIPEALKNGADDLAQAPGDIANAFSKAPQQLMQALQEFSRQFNKYLPPNSNQRKIFDALLASVPVGQAPLRTYGQRIGMSIEEITALGSVACLEMKAAQPAPKLRFKRDAALDKITASKVAQACEQAKFGIITQGCLEVLIPNFGSN</sequence>
<dbReference type="SUPFAM" id="SSF56399">
    <property type="entry name" value="ADP-ribosylation"/>
    <property type="match status" value="1"/>
</dbReference>
<dbReference type="GO" id="GO:0090729">
    <property type="term" value="F:toxin activity"/>
    <property type="evidence" value="ECO:0007669"/>
    <property type="project" value="UniProtKB-KW"/>
</dbReference>
<evidence type="ECO:0000256" key="6">
    <source>
        <dbReference type="SAM" id="SignalP"/>
    </source>
</evidence>
<dbReference type="InterPro" id="IPR001144">
    <property type="entry name" value="Enterotoxin_A"/>
</dbReference>
<accession>A0AAV9VGR6</accession>
<keyword evidence="3" id="KW-0843">Virulence</keyword>
<proteinExistence type="predicted"/>
<feature type="signal peptide" evidence="6">
    <location>
        <begin position="1"/>
        <end position="22"/>
    </location>
</feature>
<evidence type="ECO:0000313" key="8">
    <source>
        <dbReference type="Proteomes" id="UP001375240"/>
    </source>
</evidence>
<dbReference type="Pfam" id="PF01375">
    <property type="entry name" value="Enterotoxin_a"/>
    <property type="match status" value="1"/>
</dbReference>
<evidence type="ECO:0000256" key="3">
    <source>
        <dbReference type="ARBA" id="ARBA00023026"/>
    </source>
</evidence>
<feature type="compositionally biased region" description="Basic and acidic residues" evidence="5">
    <location>
        <begin position="303"/>
        <end position="313"/>
    </location>
</feature>
<evidence type="ECO:0000256" key="2">
    <source>
        <dbReference type="ARBA" id="ARBA00022729"/>
    </source>
</evidence>
<gene>
    <name evidence="7" type="ORF">TWF696_001058</name>
</gene>
<dbReference type="Gene3D" id="3.90.210.10">
    <property type="entry name" value="Heat-Labile Enterotoxin, subunit A"/>
    <property type="match status" value="1"/>
</dbReference>
<dbReference type="Proteomes" id="UP001375240">
    <property type="component" value="Unassembled WGS sequence"/>
</dbReference>
<evidence type="ECO:0000256" key="4">
    <source>
        <dbReference type="ARBA" id="ARBA00023157"/>
    </source>
</evidence>
<keyword evidence="8" id="KW-1185">Reference proteome</keyword>
<name>A0AAV9VGR6_9PEZI</name>
<evidence type="ECO:0000313" key="7">
    <source>
        <dbReference type="EMBL" id="KAK6359932.1"/>
    </source>
</evidence>
<protein>
    <submittedName>
        <fullName evidence="7">Uncharacterized protein</fullName>
    </submittedName>
</protein>
<keyword evidence="1" id="KW-0800">Toxin</keyword>
<dbReference type="AlphaFoldDB" id="A0AAV9VGR6"/>
<evidence type="ECO:0000256" key="1">
    <source>
        <dbReference type="ARBA" id="ARBA00022656"/>
    </source>
</evidence>
<reference evidence="7 8" key="1">
    <citation type="submission" date="2019-10" db="EMBL/GenBank/DDBJ databases">
        <authorList>
            <person name="Palmer J.M."/>
        </authorList>
    </citation>
    <scope>NUCLEOTIDE SEQUENCE [LARGE SCALE GENOMIC DNA]</scope>
    <source>
        <strain evidence="7 8">TWF696</strain>
    </source>
</reference>
<comment type="caution">
    <text evidence="7">The sequence shown here is derived from an EMBL/GenBank/DDBJ whole genome shotgun (WGS) entry which is preliminary data.</text>
</comment>
<keyword evidence="2 6" id="KW-0732">Signal</keyword>
<organism evidence="7 8">
    <name type="scientific">Orbilia brochopaga</name>
    <dbReference type="NCBI Taxonomy" id="3140254"/>
    <lineage>
        <taxon>Eukaryota</taxon>
        <taxon>Fungi</taxon>
        <taxon>Dikarya</taxon>
        <taxon>Ascomycota</taxon>
        <taxon>Pezizomycotina</taxon>
        <taxon>Orbiliomycetes</taxon>
        <taxon>Orbiliales</taxon>
        <taxon>Orbiliaceae</taxon>
        <taxon>Orbilia</taxon>
    </lineage>
</organism>
<evidence type="ECO:0000256" key="5">
    <source>
        <dbReference type="SAM" id="MobiDB-lite"/>
    </source>
</evidence>
<keyword evidence="4" id="KW-1015">Disulfide bond</keyword>
<feature type="region of interest" description="Disordered" evidence="5">
    <location>
        <begin position="250"/>
        <end position="319"/>
    </location>
</feature>
<dbReference type="EMBL" id="JAVHNQ010000001">
    <property type="protein sequence ID" value="KAK6359932.1"/>
    <property type="molecule type" value="Genomic_DNA"/>
</dbReference>